<dbReference type="InterPro" id="IPR025378">
    <property type="entry name" value="DUF4368"/>
</dbReference>
<organism evidence="2 3">
    <name type="scientific">Eisenbergiella tayi</name>
    <dbReference type="NCBI Taxonomy" id="1432052"/>
    <lineage>
        <taxon>Bacteria</taxon>
        <taxon>Bacillati</taxon>
        <taxon>Bacillota</taxon>
        <taxon>Clostridia</taxon>
        <taxon>Lachnospirales</taxon>
        <taxon>Lachnospiraceae</taxon>
        <taxon>Eisenbergiella</taxon>
    </lineage>
</organism>
<name>A0A1E3AJ91_9FIRM</name>
<feature type="domain" description="DUF4368" evidence="1">
    <location>
        <begin position="77"/>
        <end position="138"/>
    </location>
</feature>
<sequence>MHLVIACVSTHEEHFRAAMGAKQKAEVKRELTTKQWQLAQSERRVIELYRLFKRIYEDNANGKLSDSRFQMLSNDYEQEEQSESIGRFIGKVRKYLDLDELMHPILNDMVKTVYVHTPAKSSEHREQQIDISYDFVGIIPASLLYDLSNGETAYPMLRRFPKTFLCYFMSAALTADPFFINCYNFSKATIYSLSSGR</sequence>
<evidence type="ECO:0000313" key="3">
    <source>
        <dbReference type="Proteomes" id="UP000095003"/>
    </source>
</evidence>
<proteinExistence type="predicted"/>
<dbReference type="PATRIC" id="fig|1432052.3.peg.6194"/>
<dbReference type="Proteomes" id="UP000095003">
    <property type="component" value="Unassembled WGS sequence"/>
</dbReference>
<evidence type="ECO:0000259" key="1">
    <source>
        <dbReference type="Pfam" id="PF14287"/>
    </source>
</evidence>
<comment type="caution">
    <text evidence="2">The sequence shown here is derived from an EMBL/GenBank/DDBJ whole genome shotgun (WGS) entry which is preliminary data.</text>
</comment>
<dbReference type="RefSeq" id="WP_242880650.1">
    <property type="nucleotide sequence ID" value="NZ_DBFYTC010000235.1"/>
</dbReference>
<accession>A0A1E3AJ91</accession>
<protein>
    <recommendedName>
        <fullName evidence="1">DUF4368 domain-containing protein</fullName>
    </recommendedName>
</protein>
<dbReference type="AlphaFoldDB" id="A0A1E3AJ91"/>
<dbReference type="Pfam" id="PF14287">
    <property type="entry name" value="DUF4368"/>
    <property type="match status" value="1"/>
</dbReference>
<evidence type="ECO:0000313" key="2">
    <source>
        <dbReference type="EMBL" id="ODM08266.1"/>
    </source>
</evidence>
<reference evidence="2 3" key="1">
    <citation type="submission" date="2016-07" db="EMBL/GenBank/DDBJ databases">
        <title>Characterization of isolates of Eisenbergiella tayi derived from blood cultures, using whole genome sequencing.</title>
        <authorList>
            <person name="Burdz T."/>
            <person name="Wiebe D."/>
            <person name="Huynh C."/>
            <person name="Bernard K."/>
        </authorList>
    </citation>
    <scope>NUCLEOTIDE SEQUENCE [LARGE SCALE GENOMIC DNA]</scope>
    <source>
        <strain evidence="2 3">NML 120489</strain>
    </source>
</reference>
<dbReference type="GeneID" id="93305364"/>
<gene>
    <name evidence="2" type="ORF">BEH84_05591</name>
</gene>
<dbReference type="EMBL" id="MCGI01000006">
    <property type="protein sequence ID" value="ODM08266.1"/>
    <property type="molecule type" value="Genomic_DNA"/>
</dbReference>